<dbReference type="Proteomes" id="UP000183983">
    <property type="component" value="Unassembled WGS sequence"/>
</dbReference>
<dbReference type="OrthoDB" id="7007839at2"/>
<name>A0A1M7KJN4_9PSED</name>
<dbReference type="RefSeq" id="WP_073162588.1">
    <property type="nucleotide sequence ID" value="NZ_FRDA01000002.1"/>
</dbReference>
<feature type="signal peptide" evidence="1">
    <location>
        <begin position="1"/>
        <end position="21"/>
    </location>
</feature>
<sequence length="176" mass="19870">MKLLPLLATIAVLTLSLNGCMSDTEEHRLRKPLHLTVRVVDDNGEPLANTAIKIHQLVPAGDRFFCLSIPTLGGGGKSCSTYKKFPVFKGEFSTSGSLDFTAEYLTGLYIEVAESCDNADPKARRRYFRRTMYTGDLKDKETLTMSPLDKAYLGYYTRYEPCTTRTPPVENWDDYY</sequence>
<keyword evidence="1" id="KW-0732">Signal</keyword>
<evidence type="ECO:0000256" key="1">
    <source>
        <dbReference type="SAM" id="SignalP"/>
    </source>
</evidence>
<gene>
    <name evidence="2" type="ORF">SAMN05216593_102187</name>
</gene>
<accession>A0A1M7KJN4</accession>
<evidence type="ECO:0008006" key="4">
    <source>
        <dbReference type="Google" id="ProtNLM"/>
    </source>
</evidence>
<feature type="chain" id="PRO_5013314505" description="Lipoprotein" evidence="1">
    <location>
        <begin position="22"/>
        <end position="176"/>
    </location>
</feature>
<reference evidence="2 3" key="1">
    <citation type="submission" date="2016-11" db="EMBL/GenBank/DDBJ databases">
        <authorList>
            <person name="Jaros S."/>
            <person name="Januszkiewicz K."/>
            <person name="Wedrychowicz H."/>
        </authorList>
    </citation>
    <scope>NUCLEOTIDE SEQUENCE [LARGE SCALE GENOMIC DNA]</scope>
    <source>
        <strain evidence="2 3">LMG 26898</strain>
    </source>
</reference>
<evidence type="ECO:0000313" key="2">
    <source>
        <dbReference type="EMBL" id="SHM65542.1"/>
    </source>
</evidence>
<evidence type="ECO:0000313" key="3">
    <source>
        <dbReference type="Proteomes" id="UP000183983"/>
    </source>
</evidence>
<protein>
    <recommendedName>
        <fullName evidence="4">Lipoprotein</fullName>
    </recommendedName>
</protein>
<organism evidence="2 3">
    <name type="scientific">Pseudomonas asturiensis</name>
    <dbReference type="NCBI Taxonomy" id="1190415"/>
    <lineage>
        <taxon>Bacteria</taxon>
        <taxon>Pseudomonadati</taxon>
        <taxon>Pseudomonadota</taxon>
        <taxon>Gammaproteobacteria</taxon>
        <taxon>Pseudomonadales</taxon>
        <taxon>Pseudomonadaceae</taxon>
        <taxon>Pseudomonas</taxon>
    </lineage>
</organism>
<dbReference type="AlphaFoldDB" id="A0A1M7KJN4"/>
<proteinExistence type="predicted"/>
<dbReference type="EMBL" id="FRDA01000002">
    <property type="protein sequence ID" value="SHM65542.1"/>
    <property type="molecule type" value="Genomic_DNA"/>
</dbReference>